<proteinExistence type="predicted"/>
<name>D2RHM5_ARCPA</name>
<dbReference type="eggNOG" id="arCOG01175">
    <property type="taxonomic scope" value="Archaea"/>
</dbReference>
<protein>
    <submittedName>
        <fullName evidence="1">Uncharacterized protein</fullName>
    </submittedName>
</protein>
<dbReference type="STRING" id="572546.Arcpr_0736"/>
<keyword evidence="2" id="KW-1185">Reference proteome</keyword>
<dbReference type="PaxDb" id="572546-Arcpr_0736"/>
<dbReference type="EMBL" id="CP001857">
    <property type="protein sequence ID" value="ADB57800.1"/>
    <property type="molecule type" value="Genomic_DNA"/>
</dbReference>
<organism evidence="1 2">
    <name type="scientific">Archaeoglobus profundus (strain DSM 5631 / JCM 9629 / NBRC 100127 / Av18)</name>
    <dbReference type="NCBI Taxonomy" id="572546"/>
    <lineage>
        <taxon>Archaea</taxon>
        <taxon>Methanobacteriati</taxon>
        <taxon>Methanobacteriota</taxon>
        <taxon>Archaeoglobi</taxon>
        <taxon>Archaeoglobales</taxon>
        <taxon>Archaeoglobaceae</taxon>
        <taxon>Archaeoglobus</taxon>
    </lineage>
</organism>
<dbReference type="AlphaFoldDB" id="D2RHM5"/>
<evidence type="ECO:0000313" key="2">
    <source>
        <dbReference type="Proteomes" id="UP000001901"/>
    </source>
</evidence>
<dbReference type="GeneID" id="8739396"/>
<sequence>MSECVEFKGDYKEALELRTIAYSNDLIINAIVLKDYYESKELSKLMYISDGVMVIESEKVGERFIFKFAIPKMIGGYAIPNYVRFKTERSVLEIDTSRDIV</sequence>
<dbReference type="KEGG" id="apo:Arcpr_0736"/>
<dbReference type="HOGENOM" id="CLU_2284900_0_0_2"/>
<reference evidence="1 2" key="1">
    <citation type="journal article" date="2010" name="Stand. Genomic Sci.">
        <title>Complete genome sequence of Archaeoglobus profundus type strain (AV18).</title>
        <authorList>
            <person name="von Jan M."/>
            <person name="Lapidus A."/>
            <person name="Del Rio T.G."/>
            <person name="Copeland A."/>
            <person name="Tice H."/>
            <person name="Cheng J.F."/>
            <person name="Lucas S."/>
            <person name="Chen F."/>
            <person name="Nolan M."/>
            <person name="Goodwin L."/>
            <person name="Han C."/>
            <person name="Pitluck S."/>
            <person name="Liolios K."/>
            <person name="Ivanova N."/>
            <person name="Mavromatis K."/>
            <person name="Ovchinnikova G."/>
            <person name="Chertkov O."/>
            <person name="Pati A."/>
            <person name="Chen A."/>
            <person name="Palaniappan K."/>
            <person name="Land M."/>
            <person name="Hauser L."/>
            <person name="Chang Y.J."/>
            <person name="Jeffries C.D."/>
            <person name="Saunders E."/>
            <person name="Brettin T."/>
            <person name="Detter J.C."/>
            <person name="Chain P."/>
            <person name="Eichinger K."/>
            <person name="Huber H."/>
            <person name="Spring S."/>
            <person name="Rohde M."/>
            <person name="Goker M."/>
            <person name="Wirth R."/>
            <person name="Woyke T."/>
            <person name="Bristow J."/>
            <person name="Eisen J.A."/>
            <person name="Markowitz V."/>
            <person name="Hugenholtz P."/>
            <person name="Kyrpides N.C."/>
            <person name="Klenk H.P."/>
        </authorList>
    </citation>
    <scope>NUCLEOTIDE SEQUENCE [LARGE SCALE GENOMIC DNA]</scope>
    <source>
        <strain evidence="2">DSM 5631 / JCM 9629 / NBRC 100127 / Av18</strain>
    </source>
</reference>
<accession>D2RHM5</accession>
<gene>
    <name evidence="1" type="ordered locus">Arcpr_0736</name>
</gene>
<evidence type="ECO:0000313" key="1">
    <source>
        <dbReference type="EMBL" id="ADB57800.1"/>
    </source>
</evidence>
<dbReference type="Proteomes" id="UP000001901">
    <property type="component" value="Chromosome"/>
</dbReference>
<dbReference type="RefSeq" id="WP_012940136.1">
    <property type="nucleotide sequence ID" value="NC_013741.1"/>
</dbReference>